<proteinExistence type="predicted"/>
<sequence>MLLSETGSGHCSEDAETLSLNRRKERLAGSSGDAKRKHLERWELQECSMQQLSSLRASLQQDVHVADERKSL</sequence>
<protein>
    <submittedName>
        <fullName evidence="2">Schwannomin-interacting protein 1-like protein</fullName>
    </submittedName>
</protein>
<gene>
    <name evidence="2" type="ORF">AKAME5_001920400</name>
</gene>
<name>A0AAD3NAS6_LATJO</name>
<dbReference type="EMBL" id="BRZM01000121">
    <property type="protein sequence ID" value="GLD67879.1"/>
    <property type="molecule type" value="Genomic_DNA"/>
</dbReference>
<evidence type="ECO:0000313" key="3">
    <source>
        <dbReference type="Proteomes" id="UP001279410"/>
    </source>
</evidence>
<reference evidence="2" key="1">
    <citation type="submission" date="2022-08" db="EMBL/GenBank/DDBJ databases">
        <title>Genome sequencing of akame (Lates japonicus).</title>
        <authorList>
            <person name="Hashiguchi Y."/>
            <person name="Takahashi H."/>
        </authorList>
    </citation>
    <scope>NUCLEOTIDE SEQUENCE</scope>
    <source>
        <strain evidence="2">Kochi</strain>
    </source>
</reference>
<dbReference type="AlphaFoldDB" id="A0AAD3NAS6"/>
<organism evidence="2 3">
    <name type="scientific">Lates japonicus</name>
    <name type="common">Japanese lates</name>
    <dbReference type="NCBI Taxonomy" id="270547"/>
    <lineage>
        <taxon>Eukaryota</taxon>
        <taxon>Metazoa</taxon>
        <taxon>Chordata</taxon>
        <taxon>Craniata</taxon>
        <taxon>Vertebrata</taxon>
        <taxon>Euteleostomi</taxon>
        <taxon>Actinopterygii</taxon>
        <taxon>Neopterygii</taxon>
        <taxon>Teleostei</taxon>
        <taxon>Neoteleostei</taxon>
        <taxon>Acanthomorphata</taxon>
        <taxon>Carangaria</taxon>
        <taxon>Carangaria incertae sedis</taxon>
        <taxon>Centropomidae</taxon>
        <taxon>Lates</taxon>
    </lineage>
</organism>
<accession>A0AAD3NAS6</accession>
<dbReference type="Proteomes" id="UP001279410">
    <property type="component" value="Unassembled WGS sequence"/>
</dbReference>
<keyword evidence="3" id="KW-1185">Reference proteome</keyword>
<evidence type="ECO:0000256" key="1">
    <source>
        <dbReference type="SAM" id="MobiDB-lite"/>
    </source>
</evidence>
<feature type="region of interest" description="Disordered" evidence="1">
    <location>
        <begin position="1"/>
        <end position="36"/>
    </location>
</feature>
<comment type="caution">
    <text evidence="2">The sequence shown here is derived from an EMBL/GenBank/DDBJ whole genome shotgun (WGS) entry which is preliminary data.</text>
</comment>
<evidence type="ECO:0000313" key="2">
    <source>
        <dbReference type="EMBL" id="GLD67879.1"/>
    </source>
</evidence>